<feature type="chain" id="PRO_5004026000" evidence="1">
    <location>
        <begin position="21"/>
        <end position="668"/>
    </location>
</feature>
<dbReference type="STRING" id="701091.M2TIM7"/>
<protein>
    <submittedName>
        <fullName evidence="2">Uncharacterized protein</fullName>
    </submittedName>
</protein>
<organism evidence="2 3">
    <name type="scientific">Cochliobolus heterostrophus (strain C5 / ATCC 48332 / race O)</name>
    <name type="common">Southern corn leaf blight fungus</name>
    <name type="synonym">Bipolaris maydis</name>
    <dbReference type="NCBI Taxonomy" id="701091"/>
    <lineage>
        <taxon>Eukaryota</taxon>
        <taxon>Fungi</taxon>
        <taxon>Dikarya</taxon>
        <taxon>Ascomycota</taxon>
        <taxon>Pezizomycotina</taxon>
        <taxon>Dothideomycetes</taxon>
        <taxon>Pleosporomycetidae</taxon>
        <taxon>Pleosporales</taxon>
        <taxon>Pleosporineae</taxon>
        <taxon>Pleosporaceae</taxon>
        <taxon>Bipolaris</taxon>
    </lineage>
</organism>
<evidence type="ECO:0000256" key="1">
    <source>
        <dbReference type="SAM" id="SignalP"/>
    </source>
</evidence>
<sequence length="668" mass="75264">MAPLLAWTVLFTSVISTASGAAIKTQRQSVNKRAVSNILERKPAVRPRRDGDPTDYSWVKNLVAIGDSFTAGIGSGNHLGSVFHDENSWLCSRYDLSYPMLVYNTIGSSVKDFQFPACSGDRSVQIFEQVEKLKDNIDMVIMTAGGNDLCLAGMIKKCVMLPYEGEETCNAIIDKAQENIDTILKSNLKQILLALNDKMSEDGVVVYNGYSQFFNTENDDCATKQSWAFSRWLPKYWFKSALTLTVARRERFNKLVLAINNAIRDVIYILRDEESIKYQIGFSNWDPWVRDGVKGQMCDPSSSGVYPDKDQPDLQFFKPSTNLAGWEHDELRRRQEEVKKMHENGTLPSSKDAIDPSIYDSILWKSPSPGAEVIHKLNKRAPAPPGCPGDNDWFDPTLGLGLPDSFGKLFHPNELGHETIASFALAKGIDLRAKVLGQDSETCAVTDEFKCWQKEGRKGYVTADRMNESIEKFCGTDVNAPDHEVGWKREFTYFQGTPDEHTFVLQLGQDAGDFKKDDCIESFQRIVHSCDGNDPENPLNWKFGGRWRRDDYTYEINVKRDNRPWPMKATYGTCNGDYKFLWSSYSIKGAGFSSWDHGQETILDNTRKCLGLGVTEWGFSYFDEPDENGYEWSASFRTPIWVKARCFANNKVVMASGGFTNGCSGSDA</sequence>
<dbReference type="AlphaFoldDB" id="M2TIM7"/>
<feature type="signal peptide" evidence="1">
    <location>
        <begin position="1"/>
        <end position="20"/>
    </location>
</feature>
<proteinExistence type="predicted"/>
<gene>
    <name evidence="2" type="ORF">COCHEDRAFT_1207341</name>
</gene>
<dbReference type="PANTHER" id="PTHR37981:SF1">
    <property type="entry name" value="SGNH HYDROLASE-TYPE ESTERASE DOMAIN-CONTAINING PROTEIN"/>
    <property type="match status" value="1"/>
</dbReference>
<dbReference type="eggNOG" id="ENOG502QVBV">
    <property type="taxonomic scope" value="Eukaryota"/>
</dbReference>
<dbReference type="Pfam" id="PF18647">
    <property type="entry name" value="Fungal_lectin_2"/>
    <property type="match status" value="1"/>
</dbReference>
<dbReference type="PANTHER" id="PTHR37981">
    <property type="entry name" value="LIPASE 2"/>
    <property type="match status" value="1"/>
</dbReference>
<accession>M2TIM7</accession>
<dbReference type="GO" id="GO:0016788">
    <property type="term" value="F:hydrolase activity, acting on ester bonds"/>
    <property type="evidence" value="ECO:0007669"/>
    <property type="project" value="InterPro"/>
</dbReference>
<dbReference type="InterPro" id="IPR037460">
    <property type="entry name" value="SEST-like"/>
</dbReference>
<dbReference type="GO" id="GO:0006629">
    <property type="term" value="P:lipid metabolic process"/>
    <property type="evidence" value="ECO:0007669"/>
    <property type="project" value="TreeGrafter"/>
</dbReference>
<dbReference type="InterPro" id="IPR036514">
    <property type="entry name" value="SGNH_hydro_sf"/>
</dbReference>
<dbReference type="OrthoDB" id="21678at2759"/>
<evidence type="ECO:0000313" key="3">
    <source>
        <dbReference type="Proteomes" id="UP000016936"/>
    </source>
</evidence>
<dbReference type="SUPFAM" id="SSF52266">
    <property type="entry name" value="SGNH hydrolase"/>
    <property type="match status" value="1"/>
</dbReference>
<name>M2TIM7_COCH5</name>
<dbReference type="Gene3D" id="3.40.50.1110">
    <property type="entry name" value="SGNH hydrolase"/>
    <property type="match status" value="1"/>
</dbReference>
<dbReference type="CDD" id="cd01823">
    <property type="entry name" value="SEST_like"/>
    <property type="match status" value="1"/>
</dbReference>
<reference evidence="2 3" key="1">
    <citation type="journal article" date="2012" name="PLoS Pathog.">
        <title>Diverse lifestyles and strategies of plant pathogenesis encoded in the genomes of eighteen Dothideomycetes fungi.</title>
        <authorList>
            <person name="Ohm R.A."/>
            <person name="Feau N."/>
            <person name="Henrissat B."/>
            <person name="Schoch C.L."/>
            <person name="Horwitz B.A."/>
            <person name="Barry K.W."/>
            <person name="Condon B.J."/>
            <person name="Copeland A.C."/>
            <person name="Dhillon B."/>
            <person name="Glaser F."/>
            <person name="Hesse C.N."/>
            <person name="Kosti I."/>
            <person name="LaButti K."/>
            <person name="Lindquist E.A."/>
            <person name="Lucas S."/>
            <person name="Salamov A.A."/>
            <person name="Bradshaw R.E."/>
            <person name="Ciuffetti L."/>
            <person name="Hamelin R.C."/>
            <person name="Kema G.H.J."/>
            <person name="Lawrence C."/>
            <person name="Scott J.A."/>
            <person name="Spatafora J.W."/>
            <person name="Turgeon B.G."/>
            <person name="de Wit P.J.G.M."/>
            <person name="Zhong S."/>
            <person name="Goodwin S.B."/>
            <person name="Grigoriev I.V."/>
        </authorList>
    </citation>
    <scope>NUCLEOTIDE SEQUENCE [LARGE SCALE GENOMIC DNA]</scope>
    <source>
        <strain evidence="3">C5 / ATCC 48332 / race O</strain>
    </source>
</reference>
<dbReference type="HOGENOM" id="CLU_032618_0_0_1"/>
<dbReference type="Proteomes" id="UP000016936">
    <property type="component" value="Unassembled WGS sequence"/>
</dbReference>
<keyword evidence="3" id="KW-1185">Reference proteome</keyword>
<dbReference type="InterPro" id="IPR001087">
    <property type="entry name" value="GDSL"/>
</dbReference>
<reference evidence="3" key="2">
    <citation type="journal article" date="2013" name="PLoS Genet.">
        <title>Comparative genome structure, secondary metabolite, and effector coding capacity across Cochliobolus pathogens.</title>
        <authorList>
            <person name="Condon B.J."/>
            <person name="Leng Y."/>
            <person name="Wu D."/>
            <person name="Bushley K.E."/>
            <person name="Ohm R.A."/>
            <person name="Otillar R."/>
            <person name="Martin J."/>
            <person name="Schackwitz W."/>
            <person name="Grimwood J."/>
            <person name="MohdZainudin N."/>
            <person name="Xue C."/>
            <person name="Wang R."/>
            <person name="Manning V.A."/>
            <person name="Dhillon B."/>
            <person name="Tu Z.J."/>
            <person name="Steffenson B.J."/>
            <person name="Salamov A."/>
            <person name="Sun H."/>
            <person name="Lowry S."/>
            <person name="LaButti K."/>
            <person name="Han J."/>
            <person name="Copeland A."/>
            <person name="Lindquist E."/>
            <person name="Barry K."/>
            <person name="Schmutz J."/>
            <person name="Baker S.E."/>
            <person name="Ciuffetti L.M."/>
            <person name="Grigoriev I.V."/>
            <person name="Zhong S."/>
            <person name="Turgeon B.G."/>
        </authorList>
    </citation>
    <scope>NUCLEOTIDE SEQUENCE [LARGE SCALE GENOMIC DNA]</scope>
    <source>
        <strain evidence="3">C5 / ATCC 48332 / race O</strain>
    </source>
</reference>
<evidence type="ECO:0000313" key="2">
    <source>
        <dbReference type="EMBL" id="EMD86344.1"/>
    </source>
</evidence>
<dbReference type="EMBL" id="KB445585">
    <property type="protein sequence ID" value="EMD86344.1"/>
    <property type="molecule type" value="Genomic_DNA"/>
</dbReference>
<keyword evidence="1" id="KW-0732">Signal</keyword>
<dbReference type="OMA" id="HFFKPDT"/>
<dbReference type="Pfam" id="PF00657">
    <property type="entry name" value="Lipase_GDSL"/>
    <property type="match status" value="1"/>
</dbReference>